<dbReference type="InterPro" id="IPR027417">
    <property type="entry name" value="P-loop_NTPase"/>
</dbReference>
<reference evidence="1" key="1">
    <citation type="submission" date="2022-08" db="EMBL/GenBank/DDBJ databases">
        <title>Novel sulphate-reducing endosymbionts in the free-living metamonad Anaeramoeba.</title>
        <authorList>
            <person name="Jerlstrom-Hultqvist J."/>
            <person name="Cepicka I."/>
            <person name="Gallot-Lavallee L."/>
            <person name="Salas-Leiva D."/>
            <person name="Curtis B.A."/>
            <person name="Zahonova K."/>
            <person name="Pipaliya S."/>
            <person name="Dacks J."/>
            <person name="Roger A.J."/>
        </authorList>
    </citation>
    <scope>NUCLEOTIDE SEQUENCE</scope>
    <source>
        <strain evidence="1">Busselton2</strain>
    </source>
</reference>
<evidence type="ECO:0008006" key="3">
    <source>
        <dbReference type="Google" id="ProtNLM"/>
    </source>
</evidence>
<name>A0AAV7YP07_9EUKA</name>
<dbReference type="Proteomes" id="UP001146793">
    <property type="component" value="Unassembled WGS sequence"/>
</dbReference>
<dbReference type="PANTHER" id="PTHR10285">
    <property type="entry name" value="URIDINE KINASE"/>
    <property type="match status" value="1"/>
</dbReference>
<evidence type="ECO:0000313" key="1">
    <source>
        <dbReference type="EMBL" id="KAJ3430504.1"/>
    </source>
</evidence>
<dbReference type="Gene3D" id="3.40.50.300">
    <property type="entry name" value="P-loop containing nucleotide triphosphate hydrolases"/>
    <property type="match status" value="1"/>
</dbReference>
<accession>A0AAV7YP07</accession>
<sequence length="201" mass="23662">MTSNKFVLAISGSTCSGKTTLAKMLHKLLKLELPMISQDSFWCGIENVPLKKTKRGVYKNCECPENVLWKPFYERIYDYKFKKKSNDPLVLVEGFLLFEEPKVTQLYDRALYIETPLDVAWKRRVQRNIDIPTDYFFEKDLVGKKEWLREYWEEIVIPESQKYVGHKKFKNCQIIDGSTTPEVTLKHALRTLIMNKGLEKK</sequence>
<proteinExistence type="predicted"/>
<comment type="caution">
    <text evidence="1">The sequence shown here is derived from an EMBL/GenBank/DDBJ whole genome shotgun (WGS) entry which is preliminary data.</text>
</comment>
<dbReference type="AlphaFoldDB" id="A0AAV7YP07"/>
<dbReference type="SUPFAM" id="SSF52540">
    <property type="entry name" value="P-loop containing nucleoside triphosphate hydrolases"/>
    <property type="match status" value="1"/>
</dbReference>
<dbReference type="EMBL" id="JANTQA010000051">
    <property type="protein sequence ID" value="KAJ3430504.1"/>
    <property type="molecule type" value="Genomic_DNA"/>
</dbReference>
<organism evidence="1 2">
    <name type="scientific">Anaeramoeba flamelloides</name>
    <dbReference type="NCBI Taxonomy" id="1746091"/>
    <lineage>
        <taxon>Eukaryota</taxon>
        <taxon>Metamonada</taxon>
        <taxon>Anaeramoebidae</taxon>
        <taxon>Anaeramoeba</taxon>
    </lineage>
</organism>
<gene>
    <name evidence="1" type="ORF">M0812_23512</name>
</gene>
<protein>
    <recommendedName>
        <fullName evidence="3">Phosphoribulokinase/uridine kinase domain-containing protein</fullName>
    </recommendedName>
</protein>
<evidence type="ECO:0000313" key="2">
    <source>
        <dbReference type="Proteomes" id="UP001146793"/>
    </source>
</evidence>